<protein>
    <submittedName>
        <fullName evidence="2">F-box domain-containing protein</fullName>
    </submittedName>
</protein>
<dbReference type="Proteomes" id="UP000623467">
    <property type="component" value="Unassembled WGS sequence"/>
</dbReference>
<evidence type="ECO:0000259" key="1">
    <source>
        <dbReference type="Pfam" id="PF12937"/>
    </source>
</evidence>
<name>A0A8H7D727_9AGAR</name>
<accession>A0A8H7D727</accession>
<dbReference type="Pfam" id="PF12937">
    <property type="entry name" value="F-box-like"/>
    <property type="match status" value="1"/>
</dbReference>
<reference evidence="2" key="1">
    <citation type="submission" date="2020-05" db="EMBL/GenBank/DDBJ databases">
        <title>Mycena genomes resolve the evolution of fungal bioluminescence.</title>
        <authorList>
            <person name="Tsai I.J."/>
        </authorList>
    </citation>
    <scope>NUCLEOTIDE SEQUENCE</scope>
    <source>
        <strain evidence="2">160909Yilan</strain>
    </source>
</reference>
<evidence type="ECO:0000313" key="3">
    <source>
        <dbReference type="Proteomes" id="UP000623467"/>
    </source>
</evidence>
<dbReference type="OrthoDB" id="2269034at2759"/>
<organism evidence="2 3">
    <name type="scientific">Mycena sanguinolenta</name>
    <dbReference type="NCBI Taxonomy" id="230812"/>
    <lineage>
        <taxon>Eukaryota</taxon>
        <taxon>Fungi</taxon>
        <taxon>Dikarya</taxon>
        <taxon>Basidiomycota</taxon>
        <taxon>Agaricomycotina</taxon>
        <taxon>Agaricomycetes</taxon>
        <taxon>Agaricomycetidae</taxon>
        <taxon>Agaricales</taxon>
        <taxon>Marasmiineae</taxon>
        <taxon>Mycenaceae</taxon>
        <taxon>Mycena</taxon>
    </lineage>
</organism>
<dbReference type="InterPro" id="IPR032675">
    <property type="entry name" value="LRR_dom_sf"/>
</dbReference>
<gene>
    <name evidence="2" type="ORF">MSAN_01157700</name>
</gene>
<dbReference type="AlphaFoldDB" id="A0A8H7D727"/>
<dbReference type="EMBL" id="JACAZH010000008">
    <property type="protein sequence ID" value="KAF7361256.1"/>
    <property type="molecule type" value="Genomic_DNA"/>
</dbReference>
<dbReference type="SUPFAM" id="SSF81383">
    <property type="entry name" value="F-box domain"/>
    <property type="match status" value="1"/>
</dbReference>
<sequence>MAAPSFSMHTILVQQTERTIGISSTQIKQLIVESDSRVLSLENEITTLESRLATLVKLRDRESATGAALRSLIAPIRTLPVELLAEIFELTICDSDLSKFPYSSRLPLHVRDAFRVSQVCRHWRQIAIGTPRLWTGPITVDFHPTRRRGFEEEEMYADGVKTWLARSAPLPVQITIMGPINRSWLTKSGSRLTDALLSIASRWRSLWIYPAPGGFVERLASCSLDSLEALTLSSVDHAGSHFGLPTMLSFINAPRLRKVTLDTTCGIPMPWVQLTDINLQNDVPPERLKDIFSQCKSVVRACVRTSGWSAFPPARADALVLHHLQFLSVTWAGEDFNDILFLDCISAPPLDELHLCFDPEGAGVEWEEATFTAFQIRSPNITRLKIEGNGFAVPANALVAALRHTPALTHLTIDDCPGTEALPRALCHTGDVEPLVPRLHNLVFGELLVPIFSEDGLASMISSRWWTDAELESRSKPPGVARWRQIQLCAPRFSQSFRDTIENLRQMGLAVELIEYDSR</sequence>
<dbReference type="Gene3D" id="1.20.1280.50">
    <property type="match status" value="1"/>
</dbReference>
<evidence type="ECO:0000313" key="2">
    <source>
        <dbReference type="EMBL" id="KAF7361256.1"/>
    </source>
</evidence>
<comment type="caution">
    <text evidence="2">The sequence shown here is derived from an EMBL/GenBank/DDBJ whole genome shotgun (WGS) entry which is preliminary data.</text>
</comment>
<dbReference type="Gene3D" id="3.80.10.10">
    <property type="entry name" value="Ribonuclease Inhibitor"/>
    <property type="match status" value="1"/>
</dbReference>
<dbReference type="InterPro" id="IPR001810">
    <property type="entry name" value="F-box_dom"/>
</dbReference>
<feature type="domain" description="F-box" evidence="1">
    <location>
        <begin position="77"/>
        <end position="135"/>
    </location>
</feature>
<keyword evidence="3" id="KW-1185">Reference proteome</keyword>
<dbReference type="SUPFAM" id="SSF52047">
    <property type="entry name" value="RNI-like"/>
    <property type="match status" value="1"/>
</dbReference>
<dbReference type="InterPro" id="IPR036047">
    <property type="entry name" value="F-box-like_dom_sf"/>
</dbReference>
<proteinExistence type="predicted"/>